<evidence type="ECO:0000256" key="1">
    <source>
        <dbReference type="SAM" id="MobiDB-lite"/>
    </source>
</evidence>
<reference evidence="3" key="1">
    <citation type="submission" date="2015-07" db="EMBL/GenBank/DDBJ databases">
        <title>Transcriptome Assembly of Anthurium amnicola.</title>
        <authorList>
            <person name="Suzuki J."/>
        </authorList>
    </citation>
    <scope>NUCLEOTIDE SEQUENCE</scope>
</reference>
<evidence type="ECO:0000256" key="2">
    <source>
        <dbReference type="SAM" id="SignalP"/>
    </source>
</evidence>
<dbReference type="GO" id="GO:0016301">
    <property type="term" value="F:kinase activity"/>
    <property type="evidence" value="ECO:0007669"/>
    <property type="project" value="UniProtKB-KW"/>
</dbReference>
<feature type="signal peptide" evidence="2">
    <location>
        <begin position="1"/>
        <end position="24"/>
    </location>
</feature>
<feature type="region of interest" description="Disordered" evidence="1">
    <location>
        <begin position="51"/>
        <end position="101"/>
    </location>
</feature>
<feature type="chain" id="PRO_5008899792" evidence="2">
    <location>
        <begin position="25"/>
        <end position="101"/>
    </location>
</feature>
<keyword evidence="2" id="KW-0732">Signal</keyword>
<name>A0A1D1XXS3_9ARAE</name>
<feature type="compositionally biased region" description="Basic and acidic residues" evidence="1">
    <location>
        <begin position="56"/>
        <end position="65"/>
    </location>
</feature>
<sequence length="101" mass="10568">MCRYWLTLVATAFLLRALVADCRGDAIKGNPDDFPSTGSAINHTAEILGEQNVVHDPVKVGDGKNNEGGMGVGPGKKNDKETGDLQTVKAGEAKEAKDEGG</sequence>
<accession>A0A1D1XXS3</accession>
<gene>
    <name evidence="3" type="primary">KIDINS220_2</name>
    <name evidence="3" type="ORF">g.48098</name>
</gene>
<organism evidence="3">
    <name type="scientific">Anthurium amnicola</name>
    <dbReference type="NCBI Taxonomy" id="1678845"/>
    <lineage>
        <taxon>Eukaryota</taxon>
        <taxon>Viridiplantae</taxon>
        <taxon>Streptophyta</taxon>
        <taxon>Embryophyta</taxon>
        <taxon>Tracheophyta</taxon>
        <taxon>Spermatophyta</taxon>
        <taxon>Magnoliopsida</taxon>
        <taxon>Liliopsida</taxon>
        <taxon>Araceae</taxon>
        <taxon>Pothoideae</taxon>
        <taxon>Potheae</taxon>
        <taxon>Anthurium</taxon>
    </lineage>
</organism>
<feature type="compositionally biased region" description="Basic and acidic residues" evidence="1">
    <location>
        <begin position="91"/>
        <end position="101"/>
    </location>
</feature>
<keyword evidence="3" id="KW-0808">Transferase</keyword>
<proteinExistence type="predicted"/>
<keyword evidence="3" id="KW-0418">Kinase</keyword>
<feature type="non-terminal residue" evidence="3">
    <location>
        <position position="101"/>
    </location>
</feature>
<protein>
    <submittedName>
        <fullName evidence="3">Kinase D-interacting substrate</fullName>
    </submittedName>
</protein>
<dbReference type="EMBL" id="GDJX01020733">
    <property type="protein sequence ID" value="JAT47203.1"/>
    <property type="molecule type" value="Transcribed_RNA"/>
</dbReference>
<dbReference type="AlphaFoldDB" id="A0A1D1XXS3"/>
<evidence type="ECO:0000313" key="3">
    <source>
        <dbReference type="EMBL" id="JAT47203.1"/>
    </source>
</evidence>